<sequence>MHAIEGNIKWIMLVVGLITCSTLLVVISPQAGLMSMFGALPSALDEGVTQILVRNWGALIALVGGMLIYAAFRPALRSFSIVVACISKATFISLVLGFGGDYWDQALFAIVFDSAAIVIFLMYLFSTDSNQS</sequence>
<keyword evidence="3" id="KW-1185">Reference proteome</keyword>
<feature type="transmembrane region" description="Helical" evidence="1">
    <location>
        <begin position="51"/>
        <end position="72"/>
    </location>
</feature>
<evidence type="ECO:0008006" key="4">
    <source>
        <dbReference type="Google" id="ProtNLM"/>
    </source>
</evidence>
<organism evidence="2 3">
    <name type="scientific">Arenicella xantha</name>
    <dbReference type="NCBI Taxonomy" id="644221"/>
    <lineage>
        <taxon>Bacteria</taxon>
        <taxon>Pseudomonadati</taxon>
        <taxon>Pseudomonadota</taxon>
        <taxon>Gammaproteobacteria</taxon>
        <taxon>Arenicellales</taxon>
        <taxon>Arenicellaceae</taxon>
        <taxon>Arenicella</taxon>
    </lineage>
</organism>
<evidence type="ECO:0000256" key="1">
    <source>
        <dbReference type="SAM" id="Phobius"/>
    </source>
</evidence>
<dbReference type="EMBL" id="QNRT01000001">
    <property type="protein sequence ID" value="RBP52833.1"/>
    <property type="molecule type" value="Genomic_DNA"/>
</dbReference>
<keyword evidence="1" id="KW-0812">Transmembrane</keyword>
<gene>
    <name evidence="2" type="ORF">DFR28_101217</name>
</gene>
<dbReference type="Proteomes" id="UP000253083">
    <property type="component" value="Unassembled WGS sequence"/>
</dbReference>
<evidence type="ECO:0000313" key="3">
    <source>
        <dbReference type="Proteomes" id="UP000253083"/>
    </source>
</evidence>
<dbReference type="AlphaFoldDB" id="A0A395JNF7"/>
<feature type="transmembrane region" description="Helical" evidence="1">
    <location>
        <begin position="79"/>
        <end position="100"/>
    </location>
</feature>
<evidence type="ECO:0000313" key="2">
    <source>
        <dbReference type="EMBL" id="RBP52833.1"/>
    </source>
</evidence>
<proteinExistence type="predicted"/>
<feature type="transmembrane region" description="Helical" evidence="1">
    <location>
        <begin position="106"/>
        <end position="125"/>
    </location>
</feature>
<feature type="transmembrane region" description="Helical" evidence="1">
    <location>
        <begin position="12"/>
        <end position="31"/>
    </location>
</feature>
<protein>
    <recommendedName>
        <fullName evidence="4">DUF4345 domain-containing protein</fullName>
    </recommendedName>
</protein>
<accession>A0A395JNF7</accession>
<keyword evidence="1" id="KW-0472">Membrane</keyword>
<keyword evidence="1" id="KW-1133">Transmembrane helix</keyword>
<comment type="caution">
    <text evidence="2">The sequence shown here is derived from an EMBL/GenBank/DDBJ whole genome shotgun (WGS) entry which is preliminary data.</text>
</comment>
<dbReference type="OrthoDB" id="341943at2"/>
<reference evidence="2 3" key="1">
    <citation type="submission" date="2018-06" db="EMBL/GenBank/DDBJ databases">
        <title>Genomic Encyclopedia of Type Strains, Phase IV (KMG-IV): sequencing the most valuable type-strain genomes for metagenomic binning, comparative biology and taxonomic classification.</title>
        <authorList>
            <person name="Goeker M."/>
        </authorList>
    </citation>
    <scope>NUCLEOTIDE SEQUENCE [LARGE SCALE GENOMIC DNA]</scope>
    <source>
        <strain evidence="2 3">DSM 24032</strain>
    </source>
</reference>
<dbReference type="InParanoid" id="A0A395JNF7"/>
<dbReference type="RefSeq" id="WP_113952451.1">
    <property type="nucleotide sequence ID" value="NZ_QNRT01000001.1"/>
</dbReference>
<name>A0A395JNF7_9GAMM</name>